<comment type="caution">
    <text evidence="1">The sequence shown here is derived from an EMBL/GenBank/DDBJ whole genome shotgun (WGS) entry which is preliminary data.</text>
</comment>
<dbReference type="EMBL" id="CM042049">
    <property type="protein sequence ID" value="KAI3746983.1"/>
    <property type="molecule type" value="Genomic_DNA"/>
</dbReference>
<accession>A0ACB9DKI3</accession>
<protein>
    <submittedName>
        <fullName evidence="1">Uncharacterized protein</fullName>
    </submittedName>
</protein>
<dbReference type="Proteomes" id="UP001055879">
    <property type="component" value="Linkage Group LG03"/>
</dbReference>
<name>A0ACB9DKI3_ARCLA</name>
<organism evidence="1 2">
    <name type="scientific">Arctium lappa</name>
    <name type="common">Greater burdock</name>
    <name type="synonym">Lappa major</name>
    <dbReference type="NCBI Taxonomy" id="4217"/>
    <lineage>
        <taxon>Eukaryota</taxon>
        <taxon>Viridiplantae</taxon>
        <taxon>Streptophyta</taxon>
        <taxon>Embryophyta</taxon>
        <taxon>Tracheophyta</taxon>
        <taxon>Spermatophyta</taxon>
        <taxon>Magnoliopsida</taxon>
        <taxon>eudicotyledons</taxon>
        <taxon>Gunneridae</taxon>
        <taxon>Pentapetalae</taxon>
        <taxon>asterids</taxon>
        <taxon>campanulids</taxon>
        <taxon>Asterales</taxon>
        <taxon>Asteraceae</taxon>
        <taxon>Carduoideae</taxon>
        <taxon>Cardueae</taxon>
        <taxon>Arctiinae</taxon>
        <taxon>Arctium</taxon>
    </lineage>
</organism>
<evidence type="ECO:0000313" key="1">
    <source>
        <dbReference type="EMBL" id="KAI3746983.1"/>
    </source>
</evidence>
<sequence>MVVVVSPPAGGKEGTKVEEMDRSVVGGDKRRLLGDSFEKIEERRVVREDYLLLHRKTGSGSGMSRASRGRRC</sequence>
<reference evidence="2" key="1">
    <citation type="journal article" date="2022" name="Mol. Ecol. Resour.">
        <title>The genomes of chicory, endive, great burdock and yacon provide insights into Asteraceae palaeo-polyploidization history and plant inulin production.</title>
        <authorList>
            <person name="Fan W."/>
            <person name="Wang S."/>
            <person name="Wang H."/>
            <person name="Wang A."/>
            <person name="Jiang F."/>
            <person name="Liu H."/>
            <person name="Zhao H."/>
            <person name="Xu D."/>
            <person name="Zhang Y."/>
        </authorList>
    </citation>
    <scope>NUCLEOTIDE SEQUENCE [LARGE SCALE GENOMIC DNA]</scope>
    <source>
        <strain evidence="2">cv. Niubang</strain>
    </source>
</reference>
<gene>
    <name evidence="1" type="ORF">L6452_09425</name>
</gene>
<keyword evidence="2" id="KW-1185">Reference proteome</keyword>
<proteinExistence type="predicted"/>
<reference evidence="1 2" key="2">
    <citation type="journal article" date="2022" name="Mol. Ecol. Resour.">
        <title>The genomes of chicory, endive, great burdock and yacon provide insights into Asteraceae paleo-polyploidization history and plant inulin production.</title>
        <authorList>
            <person name="Fan W."/>
            <person name="Wang S."/>
            <person name="Wang H."/>
            <person name="Wang A."/>
            <person name="Jiang F."/>
            <person name="Liu H."/>
            <person name="Zhao H."/>
            <person name="Xu D."/>
            <person name="Zhang Y."/>
        </authorList>
    </citation>
    <scope>NUCLEOTIDE SEQUENCE [LARGE SCALE GENOMIC DNA]</scope>
    <source>
        <strain evidence="2">cv. Niubang</strain>
    </source>
</reference>
<evidence type="ECO:0000313" key="2">
    <source>
        <dbReference type="Proteomes" id="UP001055879"/>
    </source>
</evidence>